<dbReference type="SMART" id="SM00271">
    <property type="entry name" value="DnaJ"/>
    <property type="match status" value="1"/>
</dbReference>
<feature type="repeat" description="TPR" evidence="3">
    <location>
        <begin position="98"/>
        <end position="131"/>
    </location>
</feature>
<feature type="repeat" description="TPR" evidence="3">
    <location>
        <begin position="166"/>
        <end position="199"/>
    </location>
</feature>
<dbReference type="PROSITE" id="PS50005">
    <property type="entry name" value="TPR"/>
    <property type="match status" value="2"/>
</dbReference>
<dbReference type="PANTHER" id="PTHR45188:SF2">
    <property type="entry name" value="DNAJ HOMOLOG SUBFAMILY C MEMBER 7"/>
    <property type="match status" value="1"/>
</dbReference>
<proteinExistence type="predicted"/>
<evidence type="ECO:0000256" key="3">
    <source>
        <dbReference type="PROSITE-ProRule" id="PRU00339"/>
    </source>
</evidence>
<evidence type="ECO:0000256" key="2">
    <source>
        <dbReference type="ARBA" id="ARBA00022803"/>
    </source>
</evidence>
<dbReference type="CDD" id="cd06257">
    <property type="entry name" value="DnaJ"/>
    <property type="match status" value="1"/>
</dbReference>
<evidence type="ECO:0000313" key="6">
    <source>
        <dbReference type="EMBL" id="XCM37671.1"/>
    </source>
</evidence>
<keyword evidence="1" id="KW-0677">Repeat</keyword>
<gene>
    <name evidence="6" type="ORF">ABWT76_000454</name>
</gene>
<dbReference type="Pfam" id="PF13414">
    <property type="entry name" value="TPR_11"/>
    <property type="match status" value="2"/>
</dbReference>
<keyword evidence="2 3" id="KW-0802">TPR repeat</keyword>
<feature type="transmembrane region" description="Helical" evidence="4">
    <location>
        <begin position="296"/>
        <end position="322"/>
    </location>
</feature>
<dbReference type="PRINTS" id="PR00625">
    <property type="entry name" value="JDOMAIN"/>
</dbReference>
<dbReference type="SUPFAM" id="SSF48452">
    <property type="entry name" value="TPR-like"/>
    <property type="match status" value="1"/>
</dbReference>
<dbReference type="SUPFAM" id="SSF46565">
    <property type="entry name" value="Chaperone J-domain"/>
    <property type="match status" value="1"/>
</dbReference>
<keyword evidence="4" id="KW-0472">Membrane</keyword>
<dbReference type="InterPro" id="IPR001623">
    <property type="entry name" value="DnaJ_domain"/>
</dbReference>
<dbReference type="RefSeq" id="WP_054468740.1">
    <property type="nucleotide sequence ID" value="NZ_CP159837.1"/>
</dbReference>
<dbReference type="Gene3D" id="1.10.287.110">
    <property type="entry name" value="DnaJ domain"/>
    <property type="match status" value="1"/>
</dbReference>
<organism evidence="6">
    <name type="scientific">Planktothricoides raciborskii GIHE-MW2</name>
    <dbReference type="NCBI Taxonomy" id="2792601"/>
    <lineage>
        <taxon>Bacteria</taxon>
        <taxon>Bacillati</taxon>
        <taxon>Cyanobacteriota</taxon>
        <taxon>Cyanophyceae</taxon>
        <taxon>Oscillatoriophycideae</taxon>
        <taxon>Oscillatoriales</taxon>
        <taxon>Oscillatoriaceae</taxon>
        <taxon>Planktothricoides</taxon>
    </lineage>
</organism>
<dbReference type="InterPro" id="IPR019734">
    <property type="entry name" value="TPR_rpt"/>
</dbReference>
<dbReference type="PROSITE" id="PS00636">
    <property type="entry name" value="DNAJ_1"/>
    <property type="match status" value="1"/>
</dbReference>
<feature type="domain" description="J" evidence="5">
    <location>
        <begin position="6"/>
        <end position="70"/>
    </location>
</feature>
<evidence type="ECO:0000259" key="5">
    <source>
        <dbReference type="PROSITE" id="PS50076"/>
    </source>
</evidence>
<reference evidence="6" key="1">
    <citation type="submission" date="2024-07" db="EMBL/GenBank/DDBJ databases">
        <authorList>
            <person name="Kim Y.J."/>
            <person name="Jeong J.Y."/>
        </authorList>
    </citation>
    <scope>NUCLEOTIDE SEQUENCE</scope>
    <source>
        <strain evidence="6">GIHE-MW2</strain>
    </source>
</reference>
<feature type="transmembrane region" description="Helical" evidence="4">
    <location>
        <begin position="426"/>
        <end position="443"/>
    </location>
</feature>
<accession>A0AAU8JFT6</accession>
<name>A0AAU8JFT6_9CYAN</name>
<dbReference type="InterPro" id="IPR036869">
    <property type="entry name" value="J_dom_sf"/>
</dbReference>
<feature type="transmembrane region" description="Helical" evidence="4">
    <location>
        <begin position="334"/>
        <end position="357"/>
    </location>
</feature>
<dbReference type="Gene3D" id="1.25.40.10">
    <property type="entry name" value="Tetratricopeptide repeat domain"/>
    <property type="match status" value="2"/>
</dbReference>
<dbReference type="InterPro" id="IPR018253">
    <property type="entry name" value="DnaJ_domain_CS"/>
</dbReference>
<dbReference type="SMART" id="SM00028">
    <property type="entry name" value="TPR"/>
    <property type="match status" value="4"/>
</dbReference>
<dbReference type="EMBL" id="CP159837">
    <property type="protein sequence ID" value="XCM37671.1"/>
    <property type="molecule type" value="Genomic_DNA"/>
</dbReference>
<evidence type="ECO:0000256" key="1">
    <source>
        <dbReference type="ARBA" id="ARBA00022737"/>
    </source>
</evidence>
<dbReference type="Pfam" id="PF00226">
    <property type="entry name" value="DnaJ"/>
    <property type="match status" value="1"/>
</dbReference>
<dbReference type="InterPro" id="IPR011990">
    <property type="entry name" value="TPR-like_helical_dom_sf"/>
</dbReference>
<dbReference type="AlphaFoldDB" id="A0AAU8JFT6"/>
<sequence>MFKKQNYYQILGVSKTATLEEIKKAYRRLAVQYHPDVNPSDETGDFFKEITRIYDILRNPLEREKYDQELAQASLNEVEFTSKVSEPDVEVNLKDKQAVNFYQQGLKKSQKLNYQEAIADYTEALKLNPELVEAYYQRGFAQSQLSNHREAFADYTEALHRNDQIPEIYYYRGLTRFKLANITGALEDLNQAIAMNPHYAAAYYHRGLVYQEIAEKKAAKVNLKQAAKEFLTQGDRFHYRQTLNALENLQKTLTIIDKTPPPFRLLLQILKTWRAFAFNPIEGLFPAFIKLGNRQAIAVGIGFALIFNLCFVLGMVLGMATVWQKIFPFTNLPISTLIIIGFFPVLSLTGASGLMRIIFQGNGSFSGDLFISTASLLPLGLWVLWGGLIQNGMAIAILGIFATNYTILTLYTGCHEISLMSSSKSVFTTPILLFLGLLPLMLIA</sequence>
<protein>
    <submittedName>
        <fullName evidence="6">DnaJ domain-containing protein</fullName>
    </submittedName>
</protein>
<dbReference type="PANTHER" id="PTHR45188">
    <property type="entry name" value="DNAJ PROTEIN P58IPK HOMOLOG"/>
    <property type="match status" value="1"/>
</dbReference>
<feature type="transmembrane region" description="Helical" evidence="4">
    <location>
        <begin position="394"/>
        <end position="414"/>
    </location>
</feature>
<evidence type="ECO:0000256" key="4">
    <source>
        <dbReference type="SAM" id="Phobius"/>
    </source>
</evidence>
<feature type="transmembrane region" description="Helical" evidence="4">
    <location>
        <begin position="369"/>
        <end position="388"/>
    </location>
</feature>
<dbReference type="PROSITE" id="PS50076">
    <property type="entry name" value="DNAJ_2"/>
    <property type="match status" value="1"/>
</dbReference>
<keyword evidence="4" id="KW-0812">Transmembrane</keyword>
<keyword evidence="4" id="KW-1133">Transmembrane helix</keyword>